<evidence type="ECO:0000313" key="2">
    <source>
        <dbReference type="EMBL" id="MBB6446116.1"/>
    </source>
</evidence>
<protein>
    <submittedName>
        <fullName evidence="2">Uncharacterized protein</fullName>
    </submittedName>
</protein>
<dbReference type="Proteomes" id="UP000531594">
    <property type="component" value="Unassembled WGS sequence"/>
</dbReference>
<comment type="caution">
    <text evidence="2">The sequence shown here is derived from an EMBL/GenBank/DDBJ whole genome shotgun (WGS) entry which is preliminary data.</text>
</comment>
<feature type="region of interest" description="Disordered" evidence="1">
    <location>
        <begin position="1"/>
        <end position="53"/>
    </location>
</feature>
<accession>A0A7X0HSQ8</accession>
<gene>
    <name evidence="2" type="ORF">HNR53_002766</name>
</gene>
<evidence type="ECO:0000313" key="3">
    <source>
        <dbReference type="Proteomes" id="UP000531594"/>
    </source>
</evidence>
<keyword evidence="3" id="KW-1185">Reference proteome</keyword>
<dbReference type="AlphaFoldDB" id="A0A7X0HSQ8"/>
<feature type="compositionally biased region" description="Acidic residues" evidence="1">
    <location>
        <begin position="42"/>
        <end position="53"/>
    </location>
</feature>
<name>A0A7X0HSQ8_9BACI</name>
<evidence type="ECO:0000256" key="1">
    <source>
        <dbReference type="SAM" id="MobiDB-lite"/>
    </source>
</evidence>
<reference evidence="2 3" key="1">
    <citation type="submission" date="2020-08" db="EMBL/GenBank/DDBJ databases">
        <title>Genomic Encyclopedia of Type Strains, Phase IV (KMG-IV): sequencing the most valuable type-strain genomes for metagenomic binning, comparative biology and taxonomic classification.</title>
        <authorList>
            <person name="Goeker M."/>
        </authorList>
    </citation>
    <scope>NUCLEOTIDE SEQUENCE [LARGE SCALE GENOMIC DNA]</scope>
    <source>
        <strain evidence="2 3">DSM 5391</strain>
    </source>
</reference>
<proteinExistence type="predicted"/>
<dbReference type="RefSeq" id="WP_377802045.1">
    <property type="nucleotide sequence ID" value="NZ_JBHLZA010000012.1"/>
</dbReference>
<sequence>MQRGQGADISPERSMYGSPAYFERSSQKKSQSDTPNLIPVIGDDDNEEGMYGT</sequence>
<organism evidence="2 3">
    <name type="scientific">Bacillus benzoevorans</name>
    <dbReference type="NCBI Taxonomy" id="1456"/>
    <lineage>
        <taxon>Bacteria</taxon>
        <taxon>Bacillati</taxon>
        <taxon>Bacillota</taxon>
        <taxon>Bacilli</taxon>
        <taxon>Bacillales</taxon>
        <taxon>Bacillaceae</taxon>
        <taxon>Bacillus</taxon>
    </lineage>
</organism>
<dbReference type="EMBL" id="JACHGK010000009">
    <property type="protein sequence ID" value="MBB6446116.1"/>
    <property type="molecule type" value="Genomic_DNA"/>
</dbReference>